<dbReference type="InterPro" id="IPR009300">
    <property type="entry name" value="Transcription_activator_RinB"/>
</dbReference>
<name>Q4L5I3_STAHJ</name>
<accession>Q4L5I3</accession>
<dbReference type="Pfam" id="PF06116">
    <property type="entry name" value="RinB"/>
    <property type="match status" value="1"/>
</dbReference>
<reference evidence="1 2" key="1">
    <citation type="journal article" date="2005" name="J. Bacteriol.">
        <title>Whole-genome sequencing of Staphylococcus haemolyticus uncovers the extreme plasticity of its genome and the evolution of human-colonizing staphylococcal species.</title>
        <authorList>
            <person name="Takeuchi F."/>
            <person name="Watanabe S."/>
            <person name="Baba T."/>
            <person name="Yuzawa H."/>
            <person name="Ito T."/>
            <person name="Morimoto Y."/>
            <person name="Kuroda M."/>
            <person name="Cui L."/>
            <person name="Takahashi M."/>
            <person name="Ankai A."/>
            <person name="Baba S."/>
            <person name="Fukui S."/>
            <person name="Lee J.C."/>
            <person name="Hiramatsu K."/>
        </authorList>
    </citation>
    <scope>NUCLEOTIDE SEQUENCE [LARGE SCALE GENOMIC DNA]</scope>
    <source>
        <strain evidence="1 2">JCSC1435</strain>
    </source>
</reference>
<dbReference type="AlphaFoldDB" id="Q4L5I3"/>
<dbReference type="NCBIfam" id="NF047427">
    <property type="entry name" value="phage_activ_RinB"/>
    <property type="match status" value="1"/>
</dbReference>
<dbReference type="RefSeq" id="WP_011276061.1">
    <property type="nucleotide sequence ID" value="NC_007168.1"/>
</dbReference>
<organism evidence="1 2">
    <name type="scientific">Staphylococcus haemolyticus (strain JCSC1435)</name>
    <dbReference type="NCBI Taxonomy" id="279808"/>
    <lineage>
        <taxon>Bacteria</taxon>
        <taxon>Bacillati</taxon>
        <taxon>Bacillota</taxon>
        <taxon>Bacilli</taxon>
        <taxon>Bacillales</taxon>
        <taxon>Staphylococcaceae</taxon>
        <taxon>Staphylococcus</taxon>
    </lineage>
</organism>
<proteinExistence type="predicted"/>
<dbReference type="HOGENOM" id="CLU_196858_0_1_9"/>
<dbReference type="Proteomes" id="UP000000543">
    <property type="component" value="Chromosome"/>
</dbReference>
<gene>
    <name evidence="1" type="ordered locus">SH1783</name>
</gene>
<protein>
    <submittedName>
        <fullName evidence="1">Uncharacterized protein</fullName>
    </submittedName>
</protein>
<dbReference type="GO" id="GO:0006355">
    <property type="term" value="P:regulation of DNA-templated transcription"/>
    <property type="evidence" value="ECO:0007669"/>
    <property type="project" value="InterPro"/>
</dbReference>
<dbReference type="EMBL" id="AP006716">
    <property type="protein sequence ID" value="BAE05092.1"/>
    <property type="molecule type" value="Genomic_DNA"/>
</dbReference>
<evidence type="ECO:0000313" key="2">
    <source>
        <dbReference type="Proteomes" id="UP000000543"/>
    </source>
</evidence>
<dbReference type="KEGG" id="sha:SH1783"/>
<sequence length="79" mass="9393">MIKRILKIWFIIGMYELSKYLTNELIIYLQSEDDIDTAPKDFAILDDQIDLNRSFRRQIENDIAKAFEDAFNSSEKEDN</sequence>
<evidence type="ECO:0000313" key="1">
    <source>
        <dbReference type="EMBL" id="BAE05092.1"/>
    </source>
</evidence>